<protein>
    <recommendedName>
        <fullName evidence="1">Netrin receptor UNC5</fullName>
    </recommendedName>
</protein>
<feature type="domain" description="ZU5" evidence="4">
    <location>
        <begin position="160"/>
        <end position="295"/>
    </location>
</feature>
<dbReference type="Proteomes" id="UP000230750">
    <property type="component" value="Unassembled WGS sequence"/>
</dbReference>
<dbReference type="AlphaFoldDB" id="A0A2G8LG24"/>
<feature type="compositionally biased region" description="Basic and acidic residues" evidence="2">
    <location>
        <begin position="486"/>
        <end position="512"/>
    </location>
</feature>
<dbReference type="SMART" id="SM00218">
    <property type="entry name" value="ZU5"/>
    <property type="match status" value="1"/>
</dbReference>
<evidence type="ECO:0000313" key="5">
    <source>
        <dbReference type="EMBL" id="PIK59204.1"/>
    </source>
</evidence>
<dbReference type="PANTHER" id="PTHR12582">
    <property type="entry name" value="NETRIN RECEPTOR UNC5"/>
    <property type="match status" value="1"/>
</dbReference>
<feature type="compositionally biased region" description="Basic and acidic residues" evidence="2">
    <location>
        <begin position="582"/>
        <end position="608"/>
    </location>
</feature>
<name>A0A2G8LG24_STIJA</name>
<comment type="function">
    <text evidence="1">Receptor for netrin required for axon guidance. Mediates axon repulsion of neuronal growth cones in the developing nervous system upon ligand binding.</text>
</comment>
<organism evidence="5 6">
    <name type="scientific">Stichopus japonicus</name>
    <name type="common">Sea cucumber</name>
    <dbReference type="NCBI Taxonomy" id="307972"/>
    <lineage>
        <taxon>Eukaryota</taxon>
        <taxon>Metazoa</taxon>
        <taxon>Echinodermata</taxon>
        <taxon>Eleutherozoa</taxon>
        <taxon>Echinozoa</taxon>
        <taxon>Holothuroidea</taxon>
        <taxon>Aspidochirotacea</taxon>
        <taxon>Aspidochirotida</taxon>
        <taxon>Stichopodidae</taxon>
        <taxon>Apostichopus</taxon>
    </lineage>
</organism>
<dbReference type="InterPro" id="IPR000488">
    <property type="entry name" value="Death_dom"/>
</dbReference>
<dbReference type="PANTHER" id="PTHR12582:SF41">
    <property type="entry name" value="UNC5C-LIKE PROTEIN"/>
    <property type="match status" value="1"/>
</dbReference>
<keyword evidence="1" id="KW-0217">Developmental protein</keyword>
<evidence type="ECO:0000259" key="4">
    <source>
        <dbReference type="PROSITE" id="PS51145"/>
    </source>
</evidence>
<feature type="region of interest" description="Disordered" evidence="2">
    <location>
        <begin position="486"/>
        <end position="617"/>
    </location>
</feature>
<evidence type="ECO:0000313" key="6">
    <source>
        <dbReference type="Proteomes" id="UP000230750"/>
    </source>
</evidence>
<proteinExistence type="inferred from homology"/>
<feature type="compositionally biased region" description="Basic residues" evidence="2">
    <location>
        <begin position="513"/>
        <end position="549"/>
    </location>
</feature>
<evidence type="ECO:0000256" key="2">
    <source>
        <dbReference type="SAM" id="MobiDB-lite"/>
    </source>
</evidence>
<dbReference type="InterPro" id="IPR037936">
    <property type="entry name" value="UNC5A-D"/>
</dbReference>
<feature type="compositionally biased region" description="Basic residues" evidence="2">
    <location>
        <begin position="557"/>
        <end position="577"/>
    </location>
</feature>
<dbReference type="PROSITE" id="PS50017">
    <property type="entry name" value="DEATH_DOMAIN"/>
    <property type="match status" value="1"/>
</dbReference>
<keyword evidence="6" id="KW-1185">Reference proteome</keyword>
<keyword evidence="1" id="KW-0393">Immunoglobulin domain</keyword>
<evidence type="ECO:0000256" key="1">
    <source>
        <dbReference type="RuleBase" id="RU367033"/>
    </source>
</evidence>
<accession>A0A2G8LG24</accession>
<dbReference type="InterPro" id="IPR011029">
    <property type="entry name" value="DEATH-like_dom_sf"/>
</dbReference>
<dbReference type="GO" id="GO:0005886">
    <property type="term" value="C:plasma membrane"/>
    <property type="evidence" value="ECO:0007669"/>
    <property type="project" value="UniProtKB-SubCell"/>
</dbReference>
<dbReference type="Gene3D" id="2.60.220.30">
    <property type="match status" value="1"/>
</dbReference>
<feature type="compositionally biased region" description="Basic and acidic residues" evidence="2">
    <location>
        <begin position="100"/>
        <end position="116"/>
    </location>
</feature>
<keyword evidence="1" id="KW-0675">Receptor</keyword>
<evidence type="ECO:0000259" key="3">
    <source>
        <dbReference type="PROSITE" id="PS50017"/>
    </source>
</evidence>
<feature type="region of interest" description="Disordered" evidence="2">
    <location>
        <begin position="78"/>
        <end position="127"/>
    </location>
</feature>
<sequence>MRLKVEDFEELIKFITQCKLLNKAFLNFPSPPPSLTDKTLLSSMKKNLTIEWIIGDRIVHTLDKKSGEWPMQFRSTPHQITDFSQPGPSKSSAHSGKKKKAEERTLTPKSGQKQDTEETGSITTKKKHINTGSQKIVQTPQITKILTQGETAYQVMFKSLRVMLIVNKEGGRLDIPDTGASLEIPSGALEGEQLIQMIIPPHLESESLTFASNSSLVVELLPSNLNLMKPAILTLPHCLVLKKGCEWKAKIYRSHHKDGSEPQWEEQSNTHYKLGEHNCVIEIQRFSWEKFEVDAQIVEAKNIIMYAAGRCCSPDTIYLDIGYYLNLATFEENLREQMHAHVIAKLAKFQIFRTSSSSSRLLNLQVLISPAHQTDRKLQEREHPQRNRSTRPCCPTATIQDLSHKFCDEWRIVGSKLGIGEPKLQTIDTDNRTAQEKVYQMLLTWKQSKGNEATYILLGEALQSAGRKDLQEYLYQQDLRDQQIKFKHKNEDRERSSSKYHLEQKDVEDREKKRVSRKRKRAKHKHHEVKRKSNSPQRKHKHHKLKRKSTSPQMERAKHKHHKFKRKSVSPQRKRAKQYQLDNREKEHQSEEDKGQTSWRQEKEHQSTDEEDKAIQS</sequence>
<comment type="similarity">
    <text evidence="1">Belongs to the unc-5 family.</text>
</comment>
<dbReference type="PROSITE" id="PS51145">
    <property type="entry name" value="ZU5"/>
    <property type="match status" value="1"/>
</dbReference>
<comment type="caution">
    <text evidence="5">The sequence shown here is derived from an EMBL/GenBank/DDBJ whole genome shotgun (WGS) entry which is preliminary data.</text>
</comment>
<dbReference type="EMBL" id="MRZV01000090">
    <property type="protein sequence ID" value="PIK59204.1"/>
    <property type="molecule type" value="Genomic_DNA"/>
</dbReference>
<dbReference type="InterPro" id="IPR000906">
    <property type="entry name" value="ZU5_dom"/>
</dbReference>
<comment type="subcellular location">
    <subcellularLocation>
        <location evidence="1">Cell membrane</location>
        <topology evidence="1">Single-pass type I membrane protein</topology>
    </subcellularLocation>
</comment>
<dbReference type="Pfam" id="PF00791">
    <property type="entry name" value="ZU5"/>
    <property type="match status" value="1"/>
</dbReference>
<dbReference type="Gene3D" id="1.10.533.10">
    <property type="entry name" value="Death Domain, Fas"/>
    <property type="match status" value="1"/>
</dbReference>
<dbReference type="GO" id="GO:0005042">
    <property type="term" value="F:netrin receptor activity"/>
    <property type="evidence" value="ECO:0007669"/>
    <property type="project" value="UniProtKB-UniRule"/>
</dbReference>
<dbReference type="Pfam" id="PF00531">
    <property type="entry name" value="Death"/>
    <property type="match status" value="1"/>
</dbReference>
<gene>
    <name evidence="5" type="ORF">BSL78_03901</name>
</gene>
<reference evidence="5 6" key="1">
    <citation type="journal article" date="2017" name="PLoS Biol.">
        <title>The sea cucumber genome provides insights into morphological evolution and visceral regeneration.</title>
        <authorList>
            <person name="Zhang X."/>
            <person name="Sun L."/>
            <person name="Yuan J."/>
            <person name="Sun Y."/>
            <person name="Gao Y."/>
            <person name="Zhang L."/>
            <person name="Li S."/>
            <person name="Dai H."/>
            <person name="Hamel J.F."/>
            <person name="Liu C."/>
            <person name="Yu Y."/>
            <person name="Liu S."/>
            <person name="Lin W."/>
            <person name="Guo K."/>
            <person name="Jin S."/>
            <person name="Xu P."/>
            <person name="Storey K.B."/>
            <person name="Huan P."/>
            <person name="Zhang T."/>
            <person name="Zhou Y."/>
            <person name="Zhang J."/>
            <person name="Lin C."/>
            <person name="Li X."/>
            <person name="Xing L."/>
            <person name="Huo D."/>
            <person name="Sun M."/>
            <person name="Wang L."/>
            <person name="Mercier A."/>
            <person name="Li F."/>
            <person name="Yang H."/>
            <person name="Xiang J."/>
        </authorList>
    </citation>
    <scope>NUCLEOTIDE SEQUENCE [LARGE SCALE GENOMIC DNA]</scope>
    <source>
        <strain evidence="5">Shaxun</strain>
        <tissue evidence="5">Muscle</tissue>
    </source>
</reference>
<dbReference type="OrthoDB" id="5973910at2759"/>
<dbReference type="SUPFAM" id="SSF47986">
    <property type="entry name" value="DEATH domain"/>
    <property type="match status" value="1"/>
</dbReference>
<dbReference type="CDD" id="cd01670">
    <property type="entry name" value="Death"/>
    <property type="match status" value="1"/>
</dbReference>
<feature type="domain" description="Death" evidence="3">
    <location>
        <begin position="409"/>
        <end position="478"/>
    </location>
</feature>